<dbReference type="Proteomes" id="UP000238205">
    <property type="component" value="Unassembled WGS sequence"/>
</dbReference>
<dbReference type="Pfam" id="PF12688">
    <property type="entry name" value="TPR_5"/>
    <property type="match status" value="1"/>
</dbReference>
<reference evidence="2 3" key="1">
    <citation type="submission" date="2018-03" db="EMBL/GenBank/DDBJ databases">
        <title>Genomic Encyclopedia of Archaeal and Bacterial Type Strains, Phase II (KMG-II): from individual species to whole genera.</title>
        <authorList>
            <person name="Goeker M."/>
        </authorList>
    </citation>
    <scope>NUCLEOTIDE SEQUENCE [LARGE SCALE GENOMIC DNA]</scope>
    <source>
        <strain evidence="2 3">DSM 13175</strain>
    </source>
</reference>
<feature type="domain" description="Tetratrico peptide repeat group 5" evidence="1">
    <location>
        <begin position="52"/>
        <end position="168"/>
    </location>
</feature>
<dbReference type="RefSeq" id="WP_106195879.1">
    <property type="nucleotide sequence ID" value="NZ_PVTO01000032.1"/>
</dbReference>
<proteinExistence type="predicted"/>
<dbReference type="EMBL" id="PVTO01000032">
    <property type="protein sequence ID" value="PRY76187.1"/>
    <property type="molecule type" value="Genomic_DNA"/>
</dbReference>
<sequence>MNRNWTNWTEEEEAFWENRIETKRSQINEMEEEAFSDCIEHLVKERGEMDSIAHFELACLKNSFGKSNLAVPLYKQALELGLEGIRRRRAVIQLSSSLRNCGKVEEGILLLEEEFGQPSDDLDDAVSAFYALLISEAGQQDKAVGIALSVLSKHLPRYTVSLAHYAEKFSNGTDHPGRPEHLK</sequence>
<dbReference type="InterPro" id="IPR011990">
    <property type="entry name" value="TPR-like_helical_dom_sf"/>
</dbReference>
<accession>A0A2T0VW91</accession>
<organism evidence="2 3">
    <name type="scientific">Alkalibacterium olivapovliticus</name>
    <dbReference type="NCBI Taxonomy" id="99907"/>
    <lineage>
        <taxon>Bacteria</taxon>
        <taxon>Bacillati</taxon>
        <taxon>Bacillota</taxon>
        <taxon>Bacilli</taxon>
        <taxon>Lactobacillales</taxon>
        <taxon>Carnobacteriaceae</taxon>
        <taxon>Alkalibacterium</taxon>
    </lineage>
</organism>
<evidence type="ECO:0000313" key="3">
    <source>
        <dbReference type="Proteomes" id="UP000238205"/>
    </source>
</evidence>
<gene>
    <name evidence="2" type="ORF">CLV38_13218</name>
</gene>
<keyword evidence="3" id="KW-1185">Reference proteome</keyword>
<dbReference type="Gene3D" id="1.25.40.10">
    <property type="entry name" value="Tetratricopeptide repeat domain"/>
    <property type="match status" value="1"/>
</dbReference>
<evidence type="ECO:0000313" key="2">
    <source>
        <dbReference type="EMBL" id="PRY76187.1"/>
    </source>
</evidence>
<dbReference type="AlphaFoldDB" id="A0A2T0VW91"/>
<comment type="caution">
    <text evidence="2">The sequence shown here is derived from an EMBL/GenBank/DDBJ whole genome shotgun (WGS) entry which is preliminary data.</text>
</comment>
<dbReference type="OrthoDB" id="193829at2"/>
<protein>
    <submittedName>
        <fullName evidence="2">Tetratricopeptide repeat protein</fullName>
    </submittedName>
</protein>
<evidence type="ECO:0000259" key="1">
    <source>
        <dbReference type="Pfam" id="PF12688"/>
    </source>
</evidence>
<name>A0A2T0VW91_9LACT</name>
<dbReference type="InterPro" id="IPR041656">
    <property type="entry name" value="TPR_5"/>
</dbReference>